<dbReference type="Pfam" id="PF01504">
    <property type="entry name" value="PIP5K"/>
    <property type="match status" value="2"/>
</dbReference>
<dbReference type="InterPro" id="IPR002498">
    <property type="entry name" value="PInositol-4-P-4/5-kinase_core"/>
</dbReference>
<feature type="compositionally biased region" description="Low complexity" evidence="5">
    <location>
        <begin position="1093"/>
        <end position="1102"/>
    </location>
</feature>
<gene>
    <name evidence="8" type="primary">ABSGL_03423.1 scaffold 4609</name>
</gene>
<evidence type="ECO:0000259" key="6">
    <source>
        <dbReference type="PROSITE" id="PS50902"/>
    </source>
</evidence>
<dbReference type="InterPro" id="IPR044769">
    <property type="entry name" value="PIKfyve_PIPKc"/>
</dbReference>
<dbReference type="OrthoDB" id="158357at2759"/>
<keyword evidence="4" id="KW-0808">Transferase</keyword>
<name>A0A168M3K8_ABSGL</name>
<dbReference type="PANTHER" id="PTHR45748">
    <property type="entry name" value="1-PHOSPHATIDYLINOSITOL 3-PHOSPHATE 5-KINASE-RELATED"/>
    <property type="match status" value="1"/>
</dbReference>
<evidence type="ECO:0000256" key="4">
    <source>
        <dbReference type="PROSITE-ProRule" id="PRU00781"/>
    </source>
</evidence>
<organism evidence="8">
    <name type="scientific">Absidia glauca</name>
    <name type="common">Pin mould</name>
    <dbReference type="NCBI Taxonomy" id="4829"/>
    <lineage>
        <taxon>Eukaryota</taxon>
        <taxon>Fungi</taxon>
        <taxon>Fungi incertae sedis</taxon>
        <taxon>Mucoromycota</taxon>
        <taxon>Mucoromycotina</taxon>
        <taxon>Mucoromycetes</taxon>
        <taxon>Mucorales</taxon>
        <taxon>Cunninghamellaceae</taxon>
        <taxon>Absidia</taxon>
    </lineage>
</organism>
<proteinExistence type="inferred from homology"/>
<keyword evidence="9" id="KW-1185">Reference proteome</keyword>
<dbReference type="GO" id="GO:0010181">
    <property type="term" value="F:FMN binding"/>
    <property type="evidence" value="ECO:0007669"/>
    <property type="project" value="InterPro"/>
</dbReference>
<dbReference type="GO" id="GO:0000285">
    <property type="term" value="F:1-phosphatidylinositol-3-phosphate 5-kinase activity"/>
    <property type="evidence" value="ECO:0007669"/>
    <property type="project" value="InterPro"/>
</dbReference>
<keyword evidence="2 4" id="KW-0547">Nucleotide-binding</keyword>
<dbReference type="GO" id="GO:0000329">
    <property type="term" value="C:fungal-type vacuole membrane"/>
    <property type="evidence" value="ECO:0007669"/>
    <property type="project" value="TreeGrafter"/>
</dbReference>
<feature type="domain" description="PIPK" evidence="7">
    <location>
        <begin position="1153"/>
        <end position="1473"/>
    </location>
</feature>
<feature type="domain" description="Flavodoxin-like" evidence="6">
    <location>
        <begin position="5"/>
        <end position="191"/>
    </location>
</feature>
<dbReference type="Gene3D" id="3.30.800.10">
    <property type="entry name" value="Phosphatidylinositol Phosphate Kinase II Beta"/>
    <property type="match status" value="1"/>
</dbReference>
<dbReference type="InterPro" id="IPR005025">
    <property type="entry name" value="FMN_Rdtase-like_dom"/>
</dbReference>
<sequence length="1521" mass="169302">MPGTVYIVIYSLYHHVYKLALEIQKGLEQSGVKVKLFQVEETLSDEILQKMHAPKHPDLPVVTVDNLTEPDGIIFGIPTRFGTMPAQMKTLLDATGKLWATGALSQKFAGTFFSTATQHGGQETTALTTVTYFAHHGMIYVPFGFSNPHLFDNTEIIGGSAYGAGAITNGDGSRDVSEKEKEIARNQGENFGSLILDSNSVFQNPLLILLYIAWAPSSPSSSPFCTTCNVFLTLLIPYALYIYPVTSISQVTTDNMVSTNIMTSSTSSTKTLPNIPALTKRQQQQPASSNPWMFDDEAKIYLWKLIHTWLRHEKLQAKWAAVINDLLLRILQSCVSETPLPSSLGTSIQLFETGAPSQSKYLPGIADGTVLQTLTGLPLPSVYGGTVRLYGAPLSLHAKLTDIIAISLYTLYSLQLEVAVMRDHHVPLSTLLSQSDTSAMDASPLSAATATNNTTAAAEGGIWKHGLLGWVLGKRGGKTTTIGEKEVHSEKPQVPKRRLSILALKSSTKKAADNKLALPLDVSDSHYYQQMRLGLERACISTSPSCTFVTPSIVTVLENEEENMNTMKMIISNGQQQQQQQKQQRSSDQPALRSKLTSLARRSSSILSLGPADQQRKSTTAATLPDTVALPQSITAYNMLRIPKPILTDTNKIGMAQLYLDSASIDAFIHHQHLVLNYTSYPIGCPDRPCLGPTLCTIHYFRFDDHSPHSDQTLETTLTRWLEESSHSCKNHLDKLACCNNLSVPPPFMRRNTTNESSSQDHNSVTLSSGGGGDSEEQSSTTTTTTTTTPIKMALHGCKQPLQDHVLCFSHGAARINVYFTSSTTPPDQQVQQQDDGLTCWLLCTLCDARTPAQTISPSTAHFSFAKYLELCLYSTRFTTDASLCAHAKTPTAIARCFGRPSTTTEIRFVKEDIDVYRLTGSPLQIVQPPATTSTSISQRISRSTMDKWILREGRAIEDLFKQLHRHLVSLHAKHSASMTRQHQHQWETDRLLLLDTLKKAPLNDFRRFFAMQASTLVDDLNRWQVDVTGDEEGLFTWKARPDYMNTDINATIHCFPDSAVMVRELEPTSIIAYTLSSSDYVDELLSECSSATATTVPSSTKPTPPLSPASNSSKQSDVIDGYFATVERKYISPSTGAATETASFRTMVMETVRGSDPHRLTKHLASPLSLRRIQRQQTTERDLGPSKDIKESTVYHSPAAEDSDLLRFVHGNVEFICTVYYANAFEALRKSCGVDQLVIESLCRCQTWATTGGKSKSQFYKTQDDRLVVKEMVNAWNIAEKDAFLRFAPKYFDYVKESDKAPSLLAKIFGFYSIQMQNGDEKVLNIDVLVMEQLFYGQSISKTFDFKGISDRQVDEDRRGQEGCTLWDGDWRDGYRMSYVTHEQSRQWIKVAMDRDTQFLAANNIMDYSLLVGVDTTKKELSIGLVDYIGTYTWYKKIESKSKSTLHRNREVTVLPPDQYRARFCRQVRDSFVPVPGKFDIIAPDQTSPSTWMKSCYDDDDDDHDDDDDDDGSTTALYRP</sequence>
<dbReference type="GO" id="GO:0003955">
    <property type="term" value="F:NAD(P)H dehydrogenase (quinone) activity"/>
    <property type="evidence" value="ECO:0007669"/>
    <property type="project" value="InterPro"/>
</dbReference>
<dbReference type="SUPFAM" id="SSF52218">
    <property type="entry name" value="Flavoproteins"/>
    <property type="match status" value="1"/>
</dbReference>
<feature type="compositionally biased region" description="Basic and acidic residues" evidence="5">
    <location>
        <begin position="1179"/>
        <end position="1194"/>
    </location>
</feature>
<dbReference type="Pfam" id="PF03358">
    <property type="entry name" value="FMN_red"/>
    <property type="match status" value="1"/>
</dbReference>
<feature type="compositionally biased region" description="Acidic residues" evidence="5">
    <location>
        <begin position="1499"/>
        <end position="1513"/>
    </location>
</feature>
<dbReference type="SMART" id="SM00330">
    <property type="entry name" value="PIPKc"/>
    <property type="match status" value="1"/>
</dbReference>
<dbReference type="EMBL" id="LT552047">
    <property type="protein sequence ID" value="SAL97896.1"/>
    <property type="molecule type" value="Genomic_DNA"/>
</dbReference>
<dbReference type="FunFam" id="3.40.50.360:FF:000001">
    <property type="entry name" value="NAD(P)H dehydrogenase (Quinone) FQR1-like"/>
    <property type="match status" value="1"/>
</dbReference>
<evidence type="ECO:0000256" key="3">
    <source>
        <dbReference type="ARBA" id="ARBA00022840"/>
    </source>
</evidence>
<dbReference type="PROSITE" id="PS51455">
    <property type="entry name" value="PIPK"/>
    <property type="match status" value="1"/>
</dbReference>
<feature type="region of interest" description="Disordered" evidence="5">
    <location>
        <begin position="573"/>
        <end position="624"/>
    </location>
</feature>
<dbReference type="Proteomes" id="UP000078561">
    <property type="component" value="Unassembled WGS sequence"/>
</dbReference>
<dbReference type="NCBIfam" id="NF002999">
    <property type="entry name" value="PRK03767.1"/>
    <property type="match status" value="1"/>
</dbReference>
<dbReference type="InterPro" id="IPR027484">
    <property type="entry name" value="PInositol-4-P-5-kinase_N"/>
</dbReference>
<dbReference type="GO" id="GO:0005524">
    <property type="term" value="F:ATP binding"/>
    <property type="evidence" value="ECO:0007669"/>
    <property type="project" value="UniProtKB-UniRule"/>
</dbReference>
<dbReference type="InParanoid" id="A0A168M3K8"/>
<dbReference type="PANTHER" id="PTHR45748:SF7">
    <property type="entry name" value="1-PHOSPHATIDYLINOSITOL 3-PHOSPHATE 5-KINASE-RELATED"/>
    <property type="match status" value="1"/>
</dbReference>
<accession>A0A168M3K8</accession>
<comment type="similarity">
    <text evidence="1">Belongs to the WrbA family.</text>
</comment>
<dbReference type="InterPro" id="IPR010089">
    <property type="entry name" value="Flavoprotein_WrbA-like"/>
</dbReference>
<reference evidence="8" key="1">
    <citation type="submission" date="2016-04" db="EMBL/GenBank/DDBJ databases">
        <authorList>
            <person name="Evans L.H."/>
            <person name="Alamgir A."/>
            <person name="Owens N."/>
            <person name="Weber N.D."/>
            <person name="Virtaneva K."/>
            <person name="Barbian K."/>
            <person name="Babar A."/>
            <person name="Rosenke K."/>
        </authorList>
    </citation>
    <scope>NUCLEOTIDE SEQUENCE [LARGE SCALE GENOMIC DNA]</scope>
    <source>
        <strain evidence="8">CBS 101.48</strain>
    </source>
</reference>
<dbReference type="InterPro" id="IPR029039">
    <property type="entry name" value="Flavoprotein-like_sf"/>
</dbReference>
<dbReference type="PROSITE" id="PS50902">
    <property type="entry name" value="FLAVODOXIN_LIKE"/>
    <property type="match status" value="1"/>
</dbReference>
<feature type="compositionally biased region" description="Polar residues" evidence="5">
    <location>
        <begin position="751"/>
        <end position="767"/>
    </location>
</feature>
<protein>
    <recommendedName>
        <fullName evidence="10">PIPK domain-containing protein</fullName>
    </recommendedName>
</protein>
<dbReference type="OMA" id="EMVNAWN"/>
<dbReference type="InterPro" id="IPR027483">
    <property type="entry name" value="PInositol-4-P-4/5-kinase_C_sf"/>
</dbReference>
<dbReference type="GO" id="GO:0010008">
    <property type="term" value="C:endosome membrane"/>
    <property type="evidence" value="ECO:0007669"/>
    <property type="project" value="TreeGrafter"/>
</dbReference>
<evidence type="ECO:0000313" key="8">
    <source>
        <dbReference type="EMBL" id="SAL97896.1"/>
    </source>
</evidence>
<evidence type="ECO:0000256" key="1">
    <source>
        <dbReference type="ARBA" id="ARBA00006961"/>
    </source>
</evidence>
<dbReference type="CDD" id="cd17300">
    <property type="entry name" value="PIPKc_PIKfyve"/>
    <property type="match status" value="1"/>
</dbReference>
<keyword evidence="3 4" id="KW-0067">ATP-binding</keyword>
<dbReference type="NCBIfam" id="TIGR01755">
    <property type="entry name" value="flav_wrbA"/>
    <property type="match status" value="1"/>
</dbReference>
<feature type="compositionally biased region" description="Low complexity" evidence="5">
    <location>
        <begin position="573"/>
        <end position="584"/>
    </location>
</feature>
<dbReference type="STRING" id="4829.A0A168M3K8"/>
<evidence type="ECO:0000256" key="5">
    <source>
        <dbReference type="SAM" id="MobiDB-lite"/>
    </source>
</evidence>
<keyword evidence="4" id="KW-0418">Kinase</keyword>
<dbReference type="Gene3D" id="3.30.810.10">
    <property type="entry name" value="2-Layer Sandwich"/>
    <property type="match status" value="1"/>
</dbReference>
<evidence type="ECO:0000313" key="9">
    <source>
        <dbReference type="Proteomes" id="UP000078561"/>
    </source>
</evidence>
<dbReference type="Gene3D" id="3.40.50.360">
    <property type="match status" value="1"/>
</dbReference>
<dbReference type="SUPFAM" id="SSF56104">
    <property type="entry name" value="SAICAR synthase-like"/>
    <property type="match status" value="1"/>
</dbReference>
<feature type="region of interest" description="Disordered" evidence="5">
    <location>
        <begin position="1485"/>
        <end position="1521"/>
    </location>
</feature>
<feature type="region of interest" description="Disordered" evidence="5">
    <location>
        <begin position="1175"/>
        <end position="1195"/>
    </location>
</feature>
<evidence type="ECO:0000259" key="7">
    <source>
        <dbReference type="PROSITE" id="PS51455"/>
    </source>
</evidence>
<feature type="compositionally biased region" description="Low complexity" evidence="5">
    <location>
        <begin position="596"/>
        <end position="609"/>
    </location>
</feature>
<feature type="region of interest" description="Disordered" evidence="5">
    <location>
        <begin position="1093"/>
        <end position="1116"/>
    </location>
</feature>
<evidence type="ECO:0008006" key="10">
    <source>
        <dbReference type="Google" id="ProtNLM"/>
    </source>
</evidence>
<dbReference type="InterPro" id="IPR008254">
    <property type="entry name" value="Flavodoxin/NO_synth"/>
</dbReference>
<feature type="region of interest" description="Disordered" evidence="5">
    <location>
        <begin position="749"/>
        <end position="786"/>
    </location>
</feature>
<evidence type="ECO:0000256" key="2">
    <source>
        <dbReference type="ARBA" id="ARBA00022741"/>
    </source>
</evidence>
<dbReference type="GO" id="GO:0046854">
    <property type="term" value="P:phosphatidylinositol phosphate biosynthetic process"/>
    <property type="evidence" value="ECO:0007669"/>
    <property type="project" value="TreeGrafter"/>
</dbReference>